<comment type="caution">
    <text evidence="2">The sequence shown here is derived from an EMBL/GenBank/DDBJ whole genome shotgun (WGS) entry which is preliminary data.</text>
</comment>
<accession>A0A5J4KHE3</accession>
<gene>
    <name evidence="2" type="ORF">KDW_04140</name>
</gene>
<reference evidence="2 3" key="1">
    <citation type="submission" date="2019-10" db="EMBL/GenBank/DDBJ databases">
        <title>Dictyobacter vulcani sp. nov., within the class Ktedonobacteria, isolated from soil of volcanic Mt. Zao.</title>
        <authorList>
            <person name="Zheng Y."/>
            <person name="Wang C.M."/>
            <person name="Sakai Y."/>
            <person name="Abe K."/>
            <person name="Yokota A."/>
            <person name="Yabe S."/>
        </authorList>
    </citation>
    <scope>NUCLEOTIDE SEQUENCE [LARGE SCALE GENOMIC DNA]</scope>
    <source>
        <strain evidence="2 3">W12</strain>
    </source>
</reference>
<dbReference type="RefSeq" id="WP_151754413.1">
    <property type="nucleotide sequence ID" value="NZ_BKZW01000001.1"/>
</dbReference>
<dbReference type="EMBL" id="BKZW01000001">
    <property type="protein sequence ID" value="GER86252.1"/>
    <property type="molecule type" value="Genomic_DNA"/>
</dbReference>
<keyword evidence="3" id="KW-1185">Reference proteome</keyword>
<feature type="transmembrane region" description="Helical" evidence="1">
    <location>
        <begin position="73"/>
        <end position="96"/>
    </location>
</feature>
<proteinExistence type="predicted"/>
<name>A0A5J4KHE3_9CHLR</name>
<keyword evidence="1" id="KW-1133">Transmembrane helix</keyword>
<keyword evidence="1" id="KW-0472">Membrane</keyword>
<keyword evidence="1" id="KW-0812">Transmembrane</keyword>
<dbReference type="AlphaFoldDB" id="A0A5J4KHE3"/>
<evidence type="ECO:0000313" key="3">
    <source>
        <dbReference type="Proteomes" id="UP000326912"/>
    </source>
</evidence>
<evidence type="ECO:0000313" key="2">
    <source>
        <dbReference type="EMBL" id="GER86252.1"/>
    </source>
</evidence>
<evidence type="ECO:0000256" key="1">
    <source>
        <dbReference type="SAM" id="Phobius"/>
    </source>
</evidence>
<feature type="transmembrane region" description="Helical" evidence="1">
    <location>
        <begin position="136"/>
        <end position="164"/>
    </location>
</feature>
<protein>
    <submittedName>
        <fullName evidence="2">Uncharacterized protein</fullName>
    </submittedName>
</protein>
<organism evidence="2 3">
    <name type="scientific">Dictyobacter vulcani</name>
    <dbReference type="NCBI Taxonomy" id="2607529"/>
    <lineage>
        <taxon>Bacteria</taxon>
        <taxon>Bacillati</taxon>
        <taxon>Chloroflexota</taxon>
        <taxon>Ktedonobacteria</taxon>
        <taxon>Ktedonobacterales</taxon>
        <taxon>Dictyobacteraceae</taxon>
        <taxon>Dictyobacter</taxon>
    </lineage>
</organism>
<sequence length="415" mass="46217">MLNDKDAVIDQLTDLAKEVDSSDPKGAIRLTELRDAVDGGKYADAWSGHNIYNLINIDAIVNRYRVQQKIDNAIIGIDSVRNICIFLPLFFTWWAISKAIPAYYTLVTQYPKYSTTPFLQLWQGGFNNNVPWYDRLAGVAGIDVVLILFIICLTMASSIVTSIWQLQRDQKAEELRDNLAHALAGASLFLSTRNRSQPINFVDRFNTVVDNFNTVVAGLEAQMKAERVEMTQLAERQKAEFALFNAFKSSLVTSMDNISSSIRDLKQSHSVLDTTIHQLITPTQEAASQQKILLTNSSNIQQQLTRQASAQEAVVAQQKLWGEKLNTVLTTLDGTVNVAKTLAGNVAKYTDEQKDLVTQLHKEHDAQEQLVSSILKNTSSMDSIIKQIDRSVADINGVTVNMSEVARRIAAKVPV</sequence>
<dbReference type="Proteomes" id="UP000326912">
    <property type="component" value="Unassembled WGS sequence"/>
</dbReference>